<evidence type="ECO:0000256" key="1">
    <source>
        <dbReference type="SAM" id="Phobius"/>
    </source>
</evidence>
<comment type="caution">
    <text evidence="2">The sequence shown here is derived from an EMBL/GenBank/DDBJ whole genome shotgun (WGS) entry which is preliminary data.</text>
</comment>
<feature type="transmembrane region" description="Helical" evidence="1">
    <location>
        <begin position="85"/>
        <end position="107"/>
    </location>
</feature>
<feature type="transmembrane region" description="Helical" evidence="1">
    <location>
        <begin position="54"/>
        <end position="79"/>
    </location>
</feature>
<keyword evidence="1" id="KW-0812">Transmembrane</keyword>
<evidence type="ECO:0000313" key="2">
    <source>
        <dbReference type="EMBL" id="KXA29011.1"/>
    </source>
</evidence>
<sequence>MKKILGALVANALSFYLLDLMFNNVYFEKASAFVAMAIIFSLVNLTIKPILKFLSFPITLLTLGLFSLVVNAVVLNIAFSLVSTAHIGSFGTAFWASIVLSFINSAIREFISNNFN</sequence>
<dbReference type="AlphaFoldDB" id="A0A133PKE7"/>
<protein>
    <recommendedName>
        <fullName evidence="4">Phage holin family protein</fullName>
    </recommendedName>
</protein>
<dbReference type="InterPro" id="IPR007165">
    <property type="entry name" value="Phage_holin_4_2"/>
</dbReference>
<keyword evidence="1" id="KW-1133">Transmembrane helix</keyword>
<dbReference type="Pfam" id="PF04020">
    <property type="entry name" value="Phage_holin_4_2"/>
    <property type="match status" value="1"/>
</dbReference>
<dbReference type="PATRIC" id="fig|54005.3.peg.1448"/>
<gene>
    <name evidence="2" type="ORF">HMPREF3229_01483</name>
</gene>
<name>A0A133PKE7_9FIRM</name>
<dbReference type="PANTHER" id="PTHR37309:SF1">
    <property type="entry name" value="SLR0284 PROTEIN"/>
    <property type="match status" value="1"/>
</dbReference>
<organism evidence="2">
    <name type="scientific">Peptoniphilus harei</name>
    <dbReference type="NCBI Taxonomy" id="54005"/>
    <lineage>
        <taxon>Bacteria</taxon>
        <taxon>Bacillati</taxon>
        <taxon>Bacillota</taxon>
        <taxon>Tissierellia</taxon>
        <taxon>Tissierellales</taxon>
        <taxon>Peptoniphilaceae</taxon>
        <taxon>Peptoniphilus</taxon>
    </lineage>
</organism>
<dbReference type="EMBL" id="LRQE01000038">
    <property type="protein sequence ID" value="KXA29011.1"/>
    <property type="molecule type" value="Genomic_DNA"/>
</dbReference>
<dbReference type="PANTHER" id="PTHR37309">
    <property type="entry name" value="SLR0284 PROTEIN"/>
    <property type="match status" value="1"/>
</dbReference>
<feature type="transmembrane region" description="Helical" evidence="1">
    <location>
        <begin position="30"/>
        <end position="47"/>
    </location>
</feature>
<dbReference type="Proteomes" id="UP000070174">
    <property type="component" value="Unassembled WGS sequence"/>
</dbReference>
<reference evidence="2 3" key="1">
    <citation type="submission" date="2016-01" db="EMBL/GenBank/DDBJ databases">
        <authorList>
            <person name="Oliw E.H."/>
        </authorList>
    </citation>
    <scope>NUCLEOTIDE SEQUENCE [LARGE SCALE GENOMIC DNA]</scope>
    <source>
        <strain evidence="2 3">CMW7756A</strain>
    </source>
</reference>
<dbReference type="RefSeq" id="WP_005955198.1">
    <property type="nucleotide sequence ID" value="NZ_CABJAL010000001.1"/>
</dbReference>
<evidence type="ECO:0008006" key="4">
    <source>
        <dbReference type="Google" id="ProtNLM"/>
    </source>
</evidence>
<keyword evidence="1" id="KW-0472">Membrane</keyword>
<accession>A0A133PKE7</accession>
<evidence type="ECO:0000313" key="3">
    <source>
        <dbReference type="Proteomes" id="UP000070174"/>
    </source>
</evidence>
<proteinExistence type="predicted"/>